<dbReference type="SUPFAM" id="SSF50370">
    <property type="entry name" value="Ricin B-like lectins"/>
    <property type="match status" value="1"/>
</dbReference>
<feature type="signal peptide" evidence="1">
    <location>
        <begin position="1"/>
        <end position="18"/>
    </location>
</feature>
<dbReference type="AlphaFoldDB" id="A0A1E3H903"/>
<evidence type="ECO:0000313" key="3">
    <source>
        <dbReference type="EMBL" id="ODN72832.1"/>
    </source>
</evidence>
<feature type="domain" description="Ricin B lectin" evidence="2">
    <location>
        <begin position="38"/>
        <end position="142"/>
    </location>
</feature>
<evidence type="ECO:0000259" key="2">
    <source>
        <dbReference type="Pfam" id="PF00652"/>
    </source>
</evidence>
<dbReference type="EMBL" id="AWGJ01000014">
    <property type="protein sequence ID" value="ODN72832.1"/>
    <property type="molecule type" value="Genomic_DNA"/>
</dbReference>
<keyword evidence="1" id="KW-0732">Signal</keyword>
<feature type="chain" id="PRO_5009129049" description="Ricin B lectin domain-containing protein" evidence="1">
    <location>
        <begin position="19"/>
        <end position="162"/>
    </location>
</feature>
<dbReference type="GeneID" id="30159574"/>
<dbReference type="OrthoDB" id="2564192at2759"/>
<dbReference type="Gene3D" id="2.80.10.50">
    <property type="match status" value="1"/>
</dbReference>
<accession>A0A1E3H903</accession>
<evidence type="ECO:0000313" key="4">
    <source>
        <dbReference type="Proteomes" id="UP000094065"/>
    </source>
</evidence>
<keyword evidence="4" id="KW-1185">Reference proteome</keyword>
<dbReference type="Proteomes" id="UP000094065">
    <property type="component" value="Unassembled WGS sequence"/>
</dbReference>
<sequence length="162" mass="17567">MIASTLLALLTILGLTSAAVVPRESVKFGRLLQWDDLTLCVKANDAHIGAAISFGSCVTNGTEGYDLQMWNFTNSAPFDNKVINLQAYPDLCIDAGYVPHNGGKYSLQPCGWNPAGQLLSYSSDGLISTSNGICMRKWEDSKEIDQHECADKVDHELTLTPA</sequence>
<proteinExistence type="predicted"/>
<protein>
    <recommendedName>
        <fullName evidence="2">Ricin B lectin domain-containing protein</fullName>
    </recommendedName>
</protein>
<comment type="caution">
    <text evidence="3">The sequence shown here is derived from an EMBL/GenBank/DDBJ whole genome shotgun (WGS) entry which is preliminary data.</text>
</comment>
<dbReference type="InterPro" id="IPR035992">
    <property type="entry name" value="Ricin_B-like_lectins"/>
</dbReference>
<organism evidence="3 4">
    <name type="scientific">Cryptococcus amylolentus CBS 6039</name>
    <dbReference type="NCBI Taxonomy" id="1295533"/>
    <lineage>
        <taxon>Eukaryota</taxon>
        <taxon>Fungi</taxon>
        <taxon>Dikarya</taxon>
        <taxon>Basidiomycota</taxon>
        <taxon>Agaricomycotina</taxon>
        <taxon>Tremellomycetes</taxon>
        <taxon>Tremellales</taxon>
        <taxon>Cryptococcaceae</taxon>
        <taxon>Cryptococcus</taxon>
    </lineage>
</organism>
<reference evidence="3 4" key="1">
    <citation type="submission" date="2016-06" db="EMBL/GenBank/DDBJ databases">
        <title>Evolution of pathogenesis and genome organization in the Tremellales.</title>
        <authorList>
            <person name="Cuomo C."/>
            <person name="Litvintseva A."/>
            <person name="Heitman J."/>
            <person name="Chen Y."/>
            <person name="Sun S."/>
            <person name="Springer D."/>
            <person name="Dromer F."/>
            <person name="Young S."/>
            <person name="Zeng Q."/>
            <person name="Chapman S."/>
            <person name="Gujja S."/>
            <person name="Saif S."/>
            <person name="Birren B."/>
        </authorList>
    </citation>
    <scope>NUCLEOTIDE SEQUENCE [LARGE SCALE GENOMIC DNA]</scope>
    <source>
        <strain evidence="3 4">CBS 6039</strain>
    </source>
</reference>
<dbReference type="RefSeq" id="XP_018988773.1">
    <property type="nucleotide sequence ID" value="XM_019143110.1"/>
</dbReference>
<evidence type="ECO:0000256" key="1">
    <source>
        <dbReference type="SAM" id="SignalP"/>
    </source>
</evidence>
<dbReference type="Pfam" id="PF00652">
    <property type="entry name" value="Ricin_B_lectin"/>
    <property type="match status" value="1"/>
</dbReference>
<dbReference type="InterPro" id="IPR000772">
    <property type="entry name" value="Ricin_B_lectin"/>
</dbReference>
<dbReference type="PROSITE" id="PS50231">
    <property type="entry name" value="RICIN_B_LECTIN"/>
    <property type="match status" value="1"/>
</dbReference>
<name>A0A1E3H903_9TREE</name>
<gene>
    <name evidence="3" type="ORF">L202_08265</name>
</gene>